<gene>
    <name evidence="2" type="ORF">PCANC_02112</name>
    <name evidence="1" type="ORF">PCANC_22519</name>
</gene>
<organism evidence="1 3">
    <name type="scientific">Puccinia coronata f. sp. avenae</name>
    <dbReference type="NCBI Taxonomy" id="200324"/>
    <lineage>
        <taxon>Eukaryota</taxon>
        <taxon>Fungi</taxon>
        <taxon>Dikarya</taxon>
        <taxon>Basidiomycota</taxon>
        <taxon>Pucciniomycotina</taxon>
        <taxon>Pucciniomycetes</taxon>
        <taxon>Pucciniales</taxon>
        <taxon>Pucciniaceae</taxon>
        <taxon>Puccinia</taxon>
    </lineage>
</organism>
<name>A0A2N5S624_9BASI</name>
<evidence type="ECO:0000313" key="2">
    <source>
        <dbReference type="EMBL" id="PLW55477.1"/>
    </source>
</evidence>
<proteinExistence type="predicted"/>
<protein>
    <submittedName>
        <fullName evidence="1">Uncharacterized protein</fullName>
    </submittedName>
</protein>
<accession>A0A2N5S624</accession>
<dbReference type="OrthoDB" id="2517033at2759"/>
<dbReference type="Proteomes" id="UP000235388">
    <property type="component" value="Unassembled WGS sequence"/>
</dbReference>
<keyword evidence="3" id="KW-1185">Reference proteome</keyword>
<comment type="caution">
    <text evidence="1">The sequence shown here is derived from an EMBL/GenBank/DDBJ whole genome shotgun (WGS) entry which is preliminary data.</text>
</comment>
<evidence type="ECO:0000313" key="3">
    <source>
        <dbReference type="Proteomes" id="UP000235388"/>
    </source>
</evidence>
<reference evidence="1 3" key="1">
    <citation type="submission" date="2017-11" db="EMBL/GenBank/DDBJ databases">
        <title>De novo assembly and phasing of dikaryotic genomes from two isolates of Puccinia coronata f. sp. avenae, the causal agent of oat crown rust.</title>
        <authorList>
            <person name="Miller M.E."/>
            <person name="Zhang Y."/>
            <person name="Omidvar V."/>
            <person name="Sperschneider J."/>
            <person name="Schwessinger B."/>
            <person name="Raley C."/>
            <person name="Palmer J.M."/>
            <person name="Garnica D."/>
            <person name="Upadhyaya N."/>
            <person name="Rathjen J."/>
            <person name="Taylor J.M."/>
            <person name="Park R.F."/>
            <person name="Dodds P.N."/>
            <person name="Hirsch C.D."/>
            <person name="Kianian S.F."/>
            <person name="Figueroa M."/>
        </authorList>
    </citation>
    <scope>NUCLEOTIDE SEQUENCE [LARGE SCALE GENOMIC DNA]</scope>
    <source>
        <strain evidence="1">12NC29</strain>
    </source>
</reference>
<dbReference type="AlphaFoldDB" id="A0A2N5S624"/>
<dbReference type="EMBL" id="PGCJ01001146">
    <property type="protein sequence ID" value="PLW08690.1"/>
    <property type="molecule type" value="Genomic_DNA"/>
</dbReference>
<dbReference type="EMBL" id="PGCJ01000031">
    <property type="protein sequence ID" value="PLW55477.1"/>
    <property type="molecule type" value="Genomic_DNA"/>
</dbReference>
<sequence length="137" mass="15726">MSTRPRLRRVTAENFWKTWEKQLQTTPIFSWSSSDNFSGRRPVEKSNQAYRKIAQGTGRPMQSLPQDPIDINFVLPTQNESFSRQLCRKDYASQVGATDFSVGIGEHPNVGQLCEAVKGQDWSPSHNSMFLAYRFHE</sequence>
<evidence type="ECO:0000313" key="1">
    <source>
        <dbReference type="EMBL" id="PLW08690.1"/>
    </source>
</evidence>